<reference evidence="1" key="1">
    <citation type="submission" date="2019-08" db="EMBL/GenBank/DDBJ databases">
        <authorList>
            <person name="Kucharzyk K."/>
            <person name="Murdoch R.W."/>
            <person name="Higgins S."/>
            <person name="Loffler F."/>
        </authorList>
    </citation>
    <scope>NUCLEOTIDE SEQUENCE</scope>
</reference>
<dbReference type="EMBL" id="VSSQ01012662">
    <property type="protein sequence ID" value="MPM49757.1"/>
    <property type="molecule type" value="Genomic_DNA"/>
</dbReference>
<gene>
    <name evidence="1" type="ORF">SDC9_96488</name>
</gene>
<proteinExistence type="predicted"/>
<accession>A0A645A9U1</accession>
<evidence type="ECO:0000313" key="1">
    <source>
        <dbReference type="EMBL" id="MPM49757.1"/>
    </source>
</evidence>
<organism evidence="1">
    <name type="scientific">bioreactor metagenome</name>
    <dbReference type="NCBI Taxonomy" id="1076179"/>
    <lineage>
        <taxon>unclassified sequences</taxon>
        <taxon>metagenomes</taxon>
        <taxon>ecological metagenomes</taxon>
    </lineage>
</organism>
<dbReference type="AlphaFoldDB" id="A0A645A9U1"/>
<sequence>MPGEAHHANTLGRHVYRQQPRRLGCVQNKRQTVGSAKISHPGKIRDVAGEVGGMSTYHTLGVGPQQFFKIRVINLPLPVSGDEIHFSALRPQSVQRSEDGVVLPVRGNHVVAGSEQARNGRVQRLRGVLGKAYPFRPFAAKQRSQLFSGVVNRPCSGQSFVVGAPTAVAKALQRSQNGLSHCGRLGPGGSGVIQIDHGLITFPALASVSTISYILVTLPTAS</sequence>
<protein>
    <submittedName>
        <fullName evidence="1">Uncharacterized protein</fullName>
    </submittedName>
</protein>
<name>A0A645A9U1_9ZZZZ</name>
<comment type="caution">
    <text evidence="1">The sequence shown here is derived from an EMBL/GenBank/DDBJ whole genome shotgun (WGS) entry which is preliminary data.</text>
</comment>